<dbReference type="EMBL" id="GBRH01175992">
    <property type="protein sequence ID" value="JAE21904.1"/>
    <property type="molecule type" value="Transcribed_RNA"/>
</dbReference>
<name>A0A0A9GEM3_ARUDO</name>
<evidence type="ECO:0000313" key="1">
    <source>
        <dbReference type="EMBL" id="JAE21904.1"/>
    </source>
</evidence>
<dbReference type="AlphaFoldDB" id="A0A0A9GEM3"/>
<proteinExistence type="predicted"/>
<accession>A0A0A9GEM3</accession>
<organism evidence="1">
    <name type="scientific">Arundo donax</name>
    <name type="common">Giant reed</name>
    <name type="synonym">Donax arundinaceus</name>
    <dbReference type="NCBI Taxonomy" id="35708"/>
    <lineage>
        <taxon>Eukaryota</taxon>
        <taxon>Viridiplantae</taxon>
        <taxon>Streptophyta</taxon>
        <taxon>Embryophyta</taxon>
        <taxon>Tracheophyta</taxon>
        <taxon>Spermatophyta</taxon>
        <taxon>Magnoliopsida</taxon>
        <taxon>Liliopsida</taxon>
        <taxon>Poales</taxon>
        <taxon>Poaceae</taxon>
        <taxon>PACMAD clade</taxon>
        <taxon>Arundinoideae</taxon>
        <taxon>Arundineae</taxon>
        <taxon>Arundo</taxon>
    </lineage>
</organism>
<sequence>MMITLNSKVQKMHRLFFGNWTRRAFTPYIMTAKNTQSKADITSKIIDNVTFCSNLCKPWLLDVTGDGLPPCPWVKLPRAYHSASSPQSFR</sequence>
<protein>
    <submittedName>
        <fullName evidence="1">Uncharacterized protein</fullName>
    </submittedName>
</protein>
<reference evidence="1" key="1">
    <citation type="submission" date="2014-09" db="EMBL/GenBank/DDBJ databases">
        <authorList>
            <person name="Magalhaes I.L.F."/>
            <person name="Oliveira U."/>
            <person name="Santos F.R."/>
            <person name="Vidigal T.H.D.A."/>
            <person name="Brescovit A.D."/>
            <person name="Santos A.J."/>
        </authorList>
    </citation>
    <scope>NUCLEOTIDE SEQUENCE</scope>
    <source>
        <tissue evidence="1">Shoot tissue taken approximately 20 cm above the soil surface</tissue>
    </source>
</reference>
<reference evidence="1" key="2">
    <citation type="journal article" date="2015" name="Data Brief">
        <title>Shoot transcriptome of the giant reed, Arundo donax.</title>
        <authorList>
            <person name="Barrero R.A."/>
            <person name="Guerrero F.D."/>
            <person name="Moolhuijzen P."/>
            <person name="Goolsby J.A."/>
            <person name="Tidwell J."/>
            <person name="Bellgard S.E."/>
            <person name="Bellgard M.I."/>
        </authorList>
    </citation>
    <scope>NUCLEOTIDE SEQUENCE</scope>
    <source>
        <tissue evidence="1">Shoot tissue taken approximately 20 cm above the soil surface</tissue>
    </source>
</reference>